<organism evidence="2 3">
    <name type="scientific">Williamsia phyllosphaerae</name>
    <dbReference type="NCBI Taxonomy" id="885042"/>
    <lineage>
        <taxon>Bacteria</taxon>
        <taxon>Bacillati</taxon>
        <taxon>Actinomycetota</taxon>
        <taxon>Actinomycetes</taxon>
        <taxon>Mycobacteriales</taxon>
        <taxon>Nocardiaceae</taxon>
        <taxon>Williamsia</taxon>
    </lineage>
</organism>
<dbReference type="Pfam" id="PF13560">
    <property type="entry name" value="HTH_31"/>
    <property type="match status" value="1"/>
</dbReference>
<dbReference type="InterPro" id="IPR010982">
    <property type="entry name" value="Lambda_DNA-bd_dom_sf"/>
</dbReference>
<sequence length="320" mass="35070">MGALSCEFVMTPAWEADPIVFRHSRYYPAPSRGAHTRDMDKQELGAFLRSRRERLRPEDVGLQAGARRRTPGLRREEVAVLAHISTEYYVRLEQGRAPRPSADVLAGIAGALRLTGPESDHLHLLAGTAPNRTGLHSRQVRPSIAELLHRIPTTAGFVMSAAFDVLAWNDLAAALMEDFSARSPDDRNLARKAFLPRATDGETLYGISDAAEFRQSVVMELRTASVRYPDDPSIRALVVELRSGSGEFARLWEHNDVQPPSMLTKTFHHPVVGELTLDCDVLHLADRDQHLVLYTAPVGSAAAANLAFLGALGADGIAAR</sequence>
<gene>
    <name evidence="2" type="ORF">GCM10007298_18800</name>
</gene>
<evidence type="ECO:0000313" key="2">
    <source>
        <dbReference type="EMBL" id="GGF23097.1"/>
    </source>
</evidence>
<dbReference type="Pfam" id="PF17765">
    <property type="entry name" value="MLTR_LBD"/>
    <property type="match status" value="1"/>
</dbReference>
<dbReference type="InterPro" id="IPR041413">
    <property type="entry name" value="MLTR_LBD"/>
</dbReference>
<dbReference type="Gene3D" id="3.30.450.180">
    <property type="match status" value="1"/>
</dbReference>
<dbReference type="SMART" id="SM00530">
    <property type="entry name" value="HTH_XRE"/>
    <property type="match status" value="1"/>
</dbReference>
<dbReference type="PANTHER" id="PTHR35010:SF2">
    <property type="entry name" value="BLL4672 PROTEIN"/>
    <property type="match status" value="1"/>
</dbReference>
<evidence type="ECO:0000313" key="3">
    <source>
        <dbReference type="Proteomes" id="UP000632454"/>
    </source>
</evidence>
<comment type="caution">
    <text evidence="2">The sequence shown here is derived from an EMBL/GenBank/DDBJ whole genome shotgun (WGS) entry which is preliminary data.</text>
</comment>
<dbReference type="EMBL" id="BMCS01000001">
    <property type="protein sequence ID" value="GGF23097.1"/>
    <property type="molecule type" value="Genomic_DNA"/>
</dbReference>
<dbReference type="Gene3D" id="1.10.260.40">
    <property type="entry name" value="lambda repressor-like DNA-binding domains"/>
    <property type="match status" value="1"/>
</dbReference>
<accession>A0ABQ1UP12</accession>
<dbReference type="Proteomes" id="UP000632454">
    <property type="component" value="Unassembled WGS sequence"/>
</dbReference>
<dbReference type="SUPFAM" id="SSF47413">
    <property type="entry name" value="lambda repressor-like DNA-binding domains"/>
    <property type="match status" value="1"/>
</dbReference>
<name>A0ABQ1UP12_9NOCA</name>
<feature type="domain" description="HTH cro/C1-type" evidence="1">
    <location>
        <begin position="72"/>
        <end position="119"/>
    </location>
</feature>
<keyword evidence="3" id="KW-1185">Reference proteome</keyword>
<protein>
    <submittedName>
        <fullName evidence="2">Transcriptional regulator</fullName>
    </submittedName>
</protein>
<dbReference type="PROSITE" id="PS50943">
    <property type="entry name" value="HTH_CROC1"/>
    <property type="match status" value="1"/>
</dbReference>
<evidence type="ECO:0000259" key="1">
    <source>
        <dbReference type="PROSITE" id="PS50943"/>
    </source>
</evidence>
<proteinExistence type="predicted"/>
<dbReference type="PANTHER" id="PTHR35010">
    <property type="entry name" value="BLL4672 PROTEIN-RELATED"/>
    <property type="match status" value="1"/>
</dbReference>
<dbReference type="CDD" id="cd00093">
    <property type="entry name" value="HTH_XRE"/>
    <property type="match status" value="1"/>
</dbReference>
<reference evidence="3" key="1">
    <citation type="journal article" date="2019" name="Int. J. Syst. Evol. Microbiol.">
        <title>The Global Catalogue of Microorganisms (GCM) 10K type strain sequencing project: providing services to taxonomists for standard genome sequencing and annotation.</title>
        <authorList>
            <consortium name="The Broad Institute Genomics Platform"/>
            <consortium name="The Broad Institute Genome Sequencing Center for Infectious Disease"/>
            <person name="Wu L."/>
            <person name="Ma J."/>
        </authorList>
    </citation>
    <scope>NUCLEOTIDE SEQUENCE [LARGE SCALE GENOMIC DNA]</scope>
    <source>
        <strain evidence="3">CCM 7855</strain>
    </source>
</reference>
<dbReference type="InterPro" id="IPR001387">
    <property type="entry name" value="Cro/C1-type_HTH"/>
</dbReference>